<dbReference type="Proteomes" id="UP001597011">
    <property type="component" value="Unassembled WGS sequence"/>
</dbReference>
<keyword evidence="5 8" id="KW-0547">Nucleotide-binding</keyword>
<dbReference type="NCBIfam" id="NF000658">
    <property type="entry name" value="PRK00029.1"/>
    <property type="match status" value="1"/>
</dbReference>
<feature type="binding site" evidence="8">
    <location>
        <position position="122"/>
    </location>
    <ligand>
        <name>ATP</name>
        <dbReference type="ChEBI" id="CHEBI:30616"/>
    </ligand>
</feature>
<feature type="binding site" evidence="8">
    <location>
        <position position="279"/>
    </location>
    <ligand>
        <name>Mg(2+)</name>
        <dbReference type="ChEBI" id="CHEBI:18420"/>
    </ligand>
</feature>
<sequence>MKFKLNDTFTKELPADPILENSRRQVEKACFSYVHPKRTSNPELLHASPEMLENLGLTQKDSQSEEFLKIFTGNAVIANTKPYAMCYGGHQFGNWAGQLGDGRAINLAEVVHNNSRWAMQLKGAGATPYSRTADGLAVLRSSIREYLCSEAMHHLGVPTTRALSLAITGDQVLRDVMYNGNPDYEKGAIVCRVAPTFLRFGNYEIFAARQDFETLKTLVDYTIKHFFSHLGEPSKDTYVAFFNEVSQRTLETIIEWQRVGFVHGVMNTDNMSIVGLTIDYGPYGWLEGFDFGWTPNTTDRQHKRYRYGNQPNIGLWNLYKLANSVYPLINDAKPFEAIFNQYKDDFEKKSLKMMRSKLGLEVEDASDTALIQELEDNLLLTETDMTMFFRKLCDFNLEHKSKGLKIVNDAFYVPKEVSGDIETKWLVWFERYANRLKQEPITSEERKAKMDAVNPKYVLRNYMAQLAIDDADKGDYKLIDTLFNLLKKPYDEQPEHEKWFAKRPEWARHKVGCSMLSCSS</sequence>
<comment type="catalytic activity">
    <reaction evidence="8">
        <text>L-seryl-[protein] + ATP = 3-O-(5'-adenylyl)-L-seryl-[protein] + diphosphate</text>
        <dbReference type="Rhea" id="RHEA:58120"/>
        <dbReference type="Rhea" id="RHEA-COMP:9863"/>
        <dbReference type="Rhea" id="RHEA-COMP:15073"/>
        <dbReference type="ChEBI" id="CHEBI:29999"/>
        <dbReference type="ChEBI" id="CHEBI:30616"/>
        <dbReference type="ChEBI" id="CHEBI:33019"/>
        <dbReference type="ChEBI" id="CHEBI:142516"/>
        <dbReference type="EC" id="2.7.7.108"/>
    </reaction>
</comment>
<keyword evidence="8" id="KW-0464">Manganese</keyword>
<comment type="function">
    <text evidence="8">Nucleotidyltransferase involved in the post-translational modification of proteins. It can catalyze the addition of adenosine monophosphate (AMP) or uridine monophosphate (UMP) to a protein, resulting in modifications known as AMPylation and UMPylation.</text>
</comment>
<evidence type="ECO:0000313" key="10">
    <source>
        <dbReference type="Proteomes" id="UP001597011"/>
    </source>
</evidence>
<accession>A0ABW3BMP3</accession>
<organism evidence="9 10">
    <name type="scientific">Mariniflexile aquimaris</name>
    <dbReference type="NCBI Taxonomy" id="881009"/>
    <lineage>
        <taxon>Bacteria</taxon>
        <taxon>Pseudomonadati</taxon>
        <taxon>Bacteroidota</taxon>
        <taxon>Flavobacteriia</taxon>
        <taxon>Flavobacteriales</taxon>
        <taxon>Flavobacteriaceae</taxon>
        <taxon>Mariniflexile</taxon>
    </lineage>
</organism>
<evidence type="ECO:0000256" key="6">
    <source>
        <dbReference type="ARBA" id="ARBA00022840"/>
    </source>
</evidence>
<evidence type="ECO:0000256" key="8">
    <source>
        <dbReference type="HAMAP-Rule" id="MF_00692"/>
    </source>
</evidence>
<feature type="binding site" evidence="8">
    <location>
        <position position="192"/>
    </location>
    <ligand>
        <name>ATP</name>
        <dbReference type="ChEBI" id="CHEBI:30616"/>
    </ligand>
</feature>
<proteinExistence type="inferred from homology"/>
<feature type="binding site" evidence="8">
    <location>
        <position position="134"/>
    </location>
    <ligand>
        <name>ATP</name>
        <dbReference type="ChEBI" id="CHEBI:30616"/>
    </ligand>
</feature>
<comment type="catalytic activity">
    <reaction evidence="8">
        <text>L-histidyl-[protein] + UTP = N(tele)-(5'-uridylyl)-L-histidyl-[protein] + diphosphate</text>
        <dbReference type="Rhea" id="RHEA:83891"/>
        <dbReference type="Rhea" id="RHEA-COMP:9745"/>
        <dbReference type="Rhea" id="RHEA-COMP:20239"/>
        <dbReference type="ChEBI" id="CHEBI:29979"/>
        <dbReference type="ChEBI" id="CHEBI:33019"/>
        <dbReference type="ChEBI" id="CHEBI:46398"/>
        <dbReference type="ChEBI" id="CHEBI:233474"/>
    </reaction>
</comment>
<comment type="catalytic activity">
    <reaction evidence="8">
        <text>L-seryl-[protein] + UTP = O-(5'-uridylyl)-L-seryl-[protein] + diphosphate</text>
        <dbReference type="Rhea" id="RHEA:64604"/>
        <dbReference type="Rhea" id="RHEA-COMP:9863"/>
        <dbReference type="Rhea" id="RHEA-COMP:16635"/>
        <dbReference type="ChEBI" id="CHEBI:29999"/>
        <dbReference type="ChEBI" id="CHEBI:33019"/>
        <dbReference type="ChEBI" id="CHEBI:46398"/>
        <dbReference type="ChEBI" id="CHEBI:156051"/>
    </reaction>
</comment>
<keyword evidence="7 8" id="KW-0460">Magnesium</keyword>
<feature type="binding site" evidence="8">
    <location>
        <position position="100"/>
    </location>
    <ligand>
        <name>ATP</name>
        <dbReference type="ChEBI" id="CHEBI:30616"/>
    </ligand>
</feature>
<feature type="binding site" evidence="8">
    <location>
        <position position="270"/>
    </location>
    <ligand>
        <name>Mg(2+)</name>
        <dbReference type="ChEBI" id="CHEBI:18420"/>
    </ligand>
</feature>
<keyword evidence="6 8" id="KW-0067">ATP-binding</keyword>
<dbReference type="Pfam" id="PF02696">
    <property type="entry name" value="SelO"/>
    <property type="match status" value="1"/>
</dbReference>
<dbReference type="RefSeq" id="WP_379938515.1">
    <property type="nucleotide sequence ID" value="NZ_JBHTIB010000002.1"/>
</dbReference>
<evidence type="ECO:0000256" key="5">
    <source>
        <dbReference type="ARBA" id="ARBA00022741"/>
    </source>
</evidence>
<comment type="caution">
    <text evidence="9">The sequence shown here is derived from an EMBL/GenBank/DDBJ whole genome shotgun (WGS) entry which is preliminary data.</text>
</comment>
<evidence type="ECO:0000256" key="7">
    <source>
        <dbReference type="ARBA" id="ARBA00022842"/>
    </source>
</evidence>
<reference evidence="10" key="1">
    <citation type="journal article" date="2019" name="Int. J. Syst. Evol. Microbiol.">
        <title>The Global Catalogue of Microorganisms (GCM) 10K type strain sequencing project: providing services to taxonomists for standard genome sequencing and annotation.</title>
        <authorList>
            <consortium name="The Broad Institute Genomics Platform"/>
            <consortium name="The Broad Institute Genome Sequencing Center for Infectious Disease"/>
            <person name="Wu L."/>
            <person name="Ma J."/>
        </authorList>
    </citation>
    <scope>NUCLEOTIDE SEQUENCE [LARGE SCALE GENOMIC DNA]</scope>
    <source>
        <strain evidence="10">CCUG 60529</strain>
    </source>
</reference>
<comment type="catalytic activity">
    <reaction evidence="8">
        <text>L-threonyl-[protein] + ATP = 3-O-(5'-adenylyl)-L-threonyl-[protein] + diphosphate</text>
        <dbReference type="Rhea" id="RHEA:54292"/>
        <dbReference type="Rhea" id="RHEA-COMP:11060"/>
        <dbReference type="Rhea" id="RHEA-COMP:13847"/>
        <dbReference type="ChEBI" id="CHEBI:30013"/>
        <dbReference type="ChEBI" id="CHEBI:30616"/>
        <dbReference type="ChEBI" id="CHEBI:33019"/>
        <dbReference type="ChEBI" id="CHEBI:138113"/>
        <dbReference type="EC" id="2.7.7.108"/>
    </reaction>
</comment>
<evidence type="ECO:0000313" key="9">
    <source>
        <dbReference type="EMBL" id="MFD0834304.1"/>
    </source>
</evidence>
<comment type="catalytic activity">
    <reaction evidence="8">
        <text>L-tyrosyl-[protein] + ATP = O-(5'-adenylyl)-L-tyrosyl-[protein] + diphosphate</text>
        <dbReference type="Rhea" id="RHEA:54288"/>
        <dbReference type="Rhea" id="RHEA-COMP:10136"/>
        <dbReference type="Rhea" id="RHEA-COMP:13846"/>
        <dbReference type="ChEBI" id="CHEBI:30616"/>
        <dbReference type="ChEBI" id="CHEBI:33019"/>
        <dbReference type="ChEBI" id="CHEBI:46858"/>
        <dbReference type="ChEBI" id="CHEBI:83624"/>
        <dbReference type="EC" id="2.7.7.108"/>
    </reaction>
</comment>
<feature type="binding site" evidence="8">
    <location>
        <position position="135"/>
    </location>
    <ligand>
        <name>ATP</name>
        <dbReference type="ChEBI" id="CHEBI:30616"/>
    </ligand>
</feature>
<dbReference type="PANTHER" id="PTHR32057:SF14">
    <property type="entry name" value="PROTEIN ADENYLYLTRANSFERASE SELO, MITOCHONDRIAL"/>
    <property type="match status" value="1"/>
</dbReference>
<dbReference type="EC" id="2.7.7.108" evidence="8"/>
<dbReference type="HAMAP" id="MF_00692">
    <property type="entry name" value="SelO"/>
    <property type="match status" value="1"/>
</dbReference>
<feature type="binding site" evidence="8">
    <location>
        <position position="102"/>
    </location>
    <ligand>
        <name>ATP</name>
        <dbReference type="ChEBI" id="CHEBI:30616"/>
    </ligand>
</feature>
<comment type="catalytic activity">
    <reaction evidence="8">
        <text>L-tyrosyl-[protein] + UTP = O-(5'-uridylyl)-L-tyrosyl-[protein] + diphosphate</text>
        <dbReference type="Rhea" id="RHEA:83887"/>
        <dbReference type="Rhea" id="RHEA-COMP:10136"/>
        <dbReference type="Rhea" id="RHEA-COMP:20238"/>
        <dbReference type="ChEBI" id="CHEBI:33019"/>
        <dbReference type="ChEBI" id="CHEBI:46398"/>
        <dbReference type="ChEBI" id="CHEBI:46858"/>
        <dbReference type="ChEBI" id="CHEBI:90602"/>
    </reaction>
</comment>
<evidence type="ECO:0000256" key="4">
    <source>
        <dbReference type="ARBA" id="ARBA00022723"/>
    </source>
</evidence>
<feature type="active site" description="Proton acceptor" evidence="8">
    <location>
        <position position="269"/>
    </location>
</feature>
<feature type="binding site" evidence="8">
    <location>
        <position position="279"/>
    </location>
    <ligand>
        <name>ATP</name>
        <dbReference type="ChEBI" id="CHEBI:30616"/>
    </ligand>
</feature>
<keyword evidence="10" id="KW-1185">Reference proteome</keyword>
<dbReference type="PANTHER" id="PTHR32057">
    <property type="entry name" value="PROTEIN ADENYLYLTRANSFERASE SELO, MITOCHONDRIAL"/>
    <property type="match status" value="1"/>
</dbReference>
<keyword evidence="4 8" id="KW-0479">Metal-binding</keyword>
<evidence type="ECO:0000256" key="1">
    <source>
        <dbReference type="ARBA" id="ARBA00009747"/>
    </source>
</evidence>
<keyword evidence="2 8" id="KW-0808">Transferase</keyword>
<feature type="binding site" evidence="8">
    <location>
        <position position="103"/>
    </location>
    <ligand>
        <name>ATP</name>
        <dbReference type="ChEBI" id="CHEBI:30616"/>
    </ligand>
</feature>
<feature type="binding site" evidence="8">
    <location>
        <position position="199"/>
    </location>
    <ligand>
        <name>ATP</name>
        <dbReference type="ChEBI" id="CHEBI:30616"/>
    </ligand>
</feature>
<keyword evidence="3 8" id="KW-0548">Nucleotidyltransferase</keyword>
<dbReference type="EMBL" id="JBHTIB010000002">
    <property type="protein sequence ID" value="MFD0834304.1"/>
    <property type="molecule type" value="Genomic_DNA"/>
</dbReference>
<gene>
    <name evidence="8" type="primary">ydiU</name>
    <name evidence="8" type="synonym">selO</name>
    <name evidence="9" type="ORF">ACFQ0I_00895</name>
</gene>
<evidence type="ECO:0000256" key="2">
    <source>
        <dbReference type="ARBA" id="ARBA00022679"/>
    </source>
</evidence>
<comment type="cofactor">
    <cofactor evidence="8">
        <name>Mg(2+)</name>
        <dbReference type="ChEBI" id="CHEBI:18420"/>
    </cofactor>
    <cofactor evidence="8">
        <name>Mn(2+)</name>
        <dbReference type="ChEBI" id="CHEBI:29035"/>
    </cofactor>
</comment>
<evidence type="ECO:0000256" key="3">
    <source>
        <dbReference type="ARBA" id="ARBA00022695"/>
    </source>
</evidence>
<comment type="similarity">
    <text evidence="1 8">Belongs to the SELO family.</text>
</comment>
<protein>
    <recommendedName>
        <fullName evidence="8">Protein nucleotidyltransferase YdiU</fullName>
        <ecNumber evidence="8">2.7.7.-</ecNumber>
    </recommendedName>
    <alternativeName>
        <fullName evidence="8">Protein adenylyltransferase YdiU</fullName>
        <ecNumber evidence="8">2.7.7.108</ecNumber>
    </alternativeName>
    <alternativeName>
        <fullName evidence="8">Protein uridylyltransferase YdiU</fullName>
        <ecNumber evidence="8">2.7.7.-</ecNumber>
    </alternativeName>
</protein>
<name>A0ABW3BMP3_9FLAO</name>
<dbReference type="InterPro" id="IPR003846">
    <property type="entry name" value="SelO"/>
</dbReference>
<dbReference type="EC" id="2.7.7.-" evidence="8"/>